<dbReference type="HAMAP" id="MF_00929">
    <property type="entry name" value="Cellobiose_2_epim"/>
    <property type="match status" value="1"/>
</dbReference>
<evidence type="ECO:0000256" key="3">
    <source>
        <dbReference type="ARBA" id="ARBA00023235"/>
    </source>
</evidence>
<protein>
    <recommendedName>
        <fullName evidence="4">Cellobiose 2-epimerase</fullName>
        <shortName evidence="4">CE</shortName>
        <ecNumber evidence="4">5.1.3.11</ecNumber>
    </recommendedName>
</protein>
<accession>A0ABM7ZEL7</accession>
<keyword evidence="6" id="KW-1185">Reference proteome</keyword>
<name>A0ABM7ZEL7_9BACT</name>
<dbReference type="EMBL" id="AP025943">
    <property type="protein sequence ID" value="BDL43126.1"/>
    <property type="molecule type" value="Genomic_DNA"/>
</dbReference>
<evidence type="ECO:0000256" key="2">
    <source>
        <dbReference type="ARBA" id="ARBA00008558"/>
    </source>
</evidence>
<comment type="catalytic activity">
    <reaction evidence="1 4">
        <text>D-cellobiose = beta-D-glucosyl-(1-&gt;4)-D-mannopyranose</text>
        <dbReference type="Rhea" id="RHEA:23384"/>
        <dbReference type="ChEBI" id="CHEBI:17057"/>
        <dbReference type="ChEBI" id="CHEBI:47931"/>
        <dbReference type="EC" id="5.1.3.11"/>
    </reaction>
</comment>
<proteinExistence type="inferred from homology"/>
<comment type="similarity">
    <text evidence="2">Belongs to the N-acylglucosamine 2-epimerase family.</text>
</comment>
<dbReference type="Gene3D" id="1.50.10.10">
    <property type="match status" value="1"/>
</dbReference>
<dbReference type="InterPro" id="IPR012341">
    <property type="entry name" value="6hp_glycosidase-like_sf"/>
</dbReference>
<evidence type="ECO:0000256" key="4">
    <source>
        <dbReference type="HAMAP-Rule" id="MF_00929"/>
    </source>
</evidence>
<gene>
    <name evidence="5" type="ORF">Abiwalacus_07000</name>
</gene>
<comment type="similarity">
    <text evidence="4">Belongs to the cellobiose 2-epimerase family.</text>
</comment>
<dbReference type="Proteomes" id="UP001062263">
    <property type="component" value="Chromosome"/>
</dbReference>
<keyword evidence="3 4" id="KW-0413">Isomerase</keyword>
<evidence type="ECO:0000313" key="6">
    <source>
        <dbReference type="Proteomes" id="UP001062263"/>
    </source>
</evidence>
<reference evidence="5" key="1">
    <citation type="submission" date="2022-06" db="EMBL/GenBank/DDBJ databases">
        <title>Akkermansia biwalacus sp. nov., an anaerobic mucin-degrading bacterium isolated from human intestine.</title>
        <authorList>
            <person name="Kobayashi Y."/>
            <person name="Inoue S."/>
            <person name="Kawahara T."/>
            <person name="Kohda N."/>
        </authorList>
    </citation>
    <scope>NUCLEOTIDE SEQUENCE</scope>
    <source>
        <strain evidence="5">WON2089</strain>
    </source>
</reference>
<dbReference type="RefSeq" id="WP_215434587.1">
    <property type="nucleotide sequence ID" value="NZ_AP025943.1"/>
</dbReference>
<evidence type="ECO:0000313" key="5">
    <source>
        <dbReference type="EMBL" id="BDL43126.1"/>
    </source>
</evidence>
<comment type="function">
    <text evidence="4">Catalyzes the reversible epimerization of cellobiose to 4-O-beta-D-glucopyranosyl-D-mannose (Glc-Man).</text>
</comment>
<dbReference type="InterPro" id="IPR010819">
    <property type="entry name" value="AGE/CE"/>
</dbReference>
<dbReference type="SUPFAM" id="SSF48208">
    <property type="entry name" value="Six-hairpin glycosidases"/>
    <property type="match status" value="1"/>
</dbReference>
<dbReference type="InterPro" id="IPR028584">
    <property type="entry name" value="Cellobiose_2_epim"/>
</dbReference>
<dbReference type="InterPro" id="IPR008928">
    <property type="entry name" value="6-hairpin_glycosidase_sf"/>
</dbReference>
<dbReference type="EC" id="5.1.3.11" evidence="4"/>
<sequence length="412" mass="47439">MKCNERHTMETKETLQSLDEWSRQELKDILDFYINYDYDPKGGFYGAVLRTLEPVREADRSIVLNARLMWTFASAYRLLKDPRYLEMANHAKDYIKEHFVDKEYGGAYWVVDAHGNPVDESKYPYGIAFIIYGGAELARASGSKDGLKLARDMYEALEKHALDSKHGGYFETFTRDWKRRDDSFNIPDPSLGSKALNTHLHMIESYTTLMLVDDDPKLRKTVGELIDIMTNKLLDQEYFHYKPYMTDDWKSTDTLFSFGHDIEGAWLLTEAAEAYGGKELVEKCKPVSVRIADACADGINPDTGGLYAEANEHGLVDRQMSWWVQSEAVIGFFNAFQLTNDPKYLALTMNVVDYIRNYVSDHSDGKFREWLSRGDLDAQDGDNEFRVNAWKGPYHNGRMCMELIERIAKMQA</sequence>
<dbReference type="Pfam" id="PF07221">
    <property type="entry name" value="GlcNAc_2-epim"/>
    <property type="match status" value="1"/>
</dbReference>
<evidence type="ECO:0000256" key="1">
    <source>
        <dbReference type="ARBA" id="ARBA00001470"/>
    </source>
</evidence>
<dbReference type="PANTHER" id="PTHR15108">
    <property type="entry name" value="N-ACYLGLUCOSAMINE-2-EPIMERASE"/>
    <property type="match status" value="1"/>
</dbReference>
<organism evidence="5 6">
    <name type="scientific">Akkermansia biwaensis</name>
    <dbReference type="NCBI Taxonomy" id="2946555"/>
    <lineage>
        <taxon>Bacteria</taxon>
        <taxon>Pseudomonadati</taxon>
        <taxon>Verrucomicrobiota</taxon>
        <taxon>Verrucomicrobiia</taxon>
        <taxon>Verrucomicrobiales</taxon>
        <taxon>Akkermansiaceae</taxon>
        <taxon>Akkermansia</taxon>
    </lineage>
</organism>